<name>A0A068RTG2_9FUNG</name>
<feature type="region of interest" description="Disordered" evidence="1">
    <location>
        <begin position="98"/>
        <end position="117"/>
    </location>
</feature>
<evidence type="ECO:0000313" key="3">
    <source>
        <dbReference type="Proteomes" id="UP000027586"/>
    </source>
</evidence>
<dbReference type="Proteomes" id="UP000027586">
    <property type="component" value="Unassembled WGS sequence"/>
</dbReference>
<feature type="compositionally biased region" description="Polar residues" evidence="1">
    <location>
        <begin position="64"/>
        <end position="76"/>
    </location>
</feature>
<dbReference type="OrthoDB" id="2259008at2759"/>
<keyword evidence="3" id="KW-1185">Reference proteome</keyword>
<dbReference type="EMBL" id="CBTN010000017">
    <property type="protein sequence ID" value="CDH53458.1"/>
    <property type="molecule type" value="Genomic_DNA"/>
</dbReference>
<feature type="region of interest" description="Disordered" evidence="1">
    <location>
        <begin position="1"/>
        <end position="33"/>
    </location>
</feature>
<dbReference type="AlphaFoldDB" id="A0A068RTG2"/>
<accession>A0A068RTG2</accession>
<protein>
    <submittedName>
        <fullName evidence="2">Uncharacterized protein</fullName>
    </submittedName>
</protein>
<sequence length="160" mass="17628">MDDKQFTHHHHHQQQQRPPTPAPSSSAASQVDGLRLSLPKAYGSFMSTAWGSEVDPMMVPSDHSVPSTPPHTTISENDNEEGLYLLWTHQILRDRGMAPHSCNGEVNDSDDDGSSITQEDYYMDTQATTTHRSSQEASLSSPLSFSSMINTCFGCFSSKP</sequence>
<organism evidence="2 3">
    <name type="scientific">Lichtheimia corymbifera JMRC:FSU:9682</name>
    <dbReference type="NCBI Taxonomy" id="1263082"/>
    <lineage>
        <taxon>Eukaryota</taxon>
        <taxon>Fungi</taxon>
        <taxon>Fungi incertae sedis</taxon>
        <taxon>Mucoromycota</taxon>
        <taxon>Mucoromycotina</taxon>
        <taxon>Mucoromycetes</taxon>
        <taxon>Mucorales</taxon>
        <taxon>Lichtheimiaceae</taxon>
        <taxon>Lichtheimia</taxon>
    </lineage>
</organism>
<comment type="caution">
    <text evidence="2">The sequence shown here is derived from an EMBL/GenBank/DDBJ whole genome shotgun (WGS) entry which is preliminary data.</text>
</comment>
<dbReference type="VEuPathDB" id="FungiDB:LCOR_04806.1"/>
<evidence type="ECO:0000256" key="1">
    <source>
        <dbReference type="SAM" id="MobiDB-lite"/>
    </source>
</evidence>
<feature type="region of interest" description="Disordered" evidence="1">
    <location>
        <begin position="57"/>
        <end position="77"/>
    </location>
</feature>
<evidence type="ECO:0000313" key="2">
    <source>
        <dbReference type="EMBL" id="CDH53458.1"/>
    </source>
</evidence>
<proteinExistence type="predicted"/>
<gene>
    <name evidence="2" type="ORF">LCOR_04806.1</name>
</gene>
<reference evidence="2" key="1">
    <citation type="submission" date="2013-08" db="EMBL/GenBank/DDBJ databases">
        <title>Gene expansion shapes genome architecture in the human pathogen Lichtheimia corymbifera: an evolutionary genomics analysis in the ancient terrestrial Mucorales (Mucoromycotina).</title>
        <authorList>
            <person name="Schwartze V.U."/>
            <person name="Winter S."/>
            <person name="Shelest E."/>
            <person name="Marcet-Houben M."/>
            <person name="Horn F."/>
            <person name="Wehner S."/>
            <person name="Hoffmann K."/>
            <person name="Riege K."/>
            <person name="Sammeth M."/>
            <person name="Nowrousian M."/>
            <person name="Valiante V."/>
            <person name="Linde J."/>
            <person name="Jacobsen I.D."/>
            <person name="Marz M."/>
            <person name="Brakhage A.A."/>
            <person name="Gabaldon T."/>
            <person name="Bocker S."/>
            <person name="Voigt K."/>
        </authorList>
    </citation>
    <scope>NUCLEOTIDE SEQUENCE [LARGE SCALE GENOMIC DNA]</scope>
    <source>
        <strain evidence="2">FSU 9682</strain>
    </source>
</reference>